<reference evidence="2" key="1">
    <citation type="journal article" date="2019" name="Int. J. Syst. Evol. Microbiol.">
        <title>The Global Catalogue of Microorganisms (GCM) 10K type strain sequencing project: providing services to taxonomists for standard genome sequencing and annotation.</title>
        <authorList>
            <consortium name="The Broad Institute Genomics Platform"/>
            <consortium name="The Broad Institute Genome Sequencing Center for Infectious Disease"/>
            <person name="Wu L."/>
            <person name="Ma J."/>
        </authorList>
    </citation>
    <scope>NUCLEOTIDE SEQUENCE [LARGE SCALE GENOMIC DNA]</scope>
    <source>
        <strain evidence="2">KACC 11904</strain>
    </source>
</reference>
<comment type="caution">
    <text evidence="1">The sequence shown here is derived from an EMBL/GenBank/DDBJ whole genome shotgun (WGS) entry which is preliminary data.</text>
</comment>
<proteinExistence type="predicted"/>
<protein>
    <submittedName>
        <fullName evidence="1">Uncharacterized protein</fullName>
    </submittedName>
</protein>
<accession>A0ABW0KFY2</accession>
<evidence type="ECO:0000313" key="2">
    <source>
        <dbReference type="Proteomes" id="UP001596044"/>
    </source>
</evidence>
<keyword evidence="2" id="KW-1185">Reference proteome</keyword>
<evidence type="ECO:0000313" key="1">
    <source>
        <dbReference type="EMBL" id="MFC5452368.1"/>
    </source>
</evidence>
<dbReference type="RefSeq" id="WP_270880651.1">
    <property type="nucleotide sequence ID" value="NZ_JAQFVF010000034.1"/>
</dbReference>
<dbReference type="EMBL" id="JBHSMJ010000051">
    <property type="protein sequence ID" value="MFC5452368.1"/>
    <property type="molecule type" value="Genomic_DNA"/>
</dbReference>
<sequence>MSAEVVKLIPTDPEYVPTEKCIEMIDEWIQRFHAQIIVTEEVRFIDQGANFEKIICPFCLSNIEIEWWQNQMDIASESSFHELKTITTCCNQQTTLNDLNYIWEAGFARFTIEVLESSSDITKADVLTIGEKLECSLKKVIAHY</sequence>
<organism evidence="1 2">
    <name type="scientific">Paenibacillus aestuarii</name>
    <dbReference type="NCBI Taxonomy" id="516965"/>
    <lineage>
        <taxon>Bacteria</taxon>
        <taxon>Bacillati</taxon>
        <taxon>Bacillota</taxon>
        <taxon>Bacilli</taxon>
        <taxon>Bacillales</taxon>
        <taxon>Paenibacillaceae</taxon>
        <taxon>Paenibacillus</taxon>
    </lineage>
</organism>
<dbReference type="Proteomes" id="UP001596044">
    <property type="component" value="Unassembled WGS sequence"/>
</dbReference>
<gene>
    <name evidence="1" type="ORF">ACFPOG_29590</name>
</gene>
<name>A0ABW0KFY2_9BACL</name>